<protein>
    <submittedName>
        <fullName evidence="1">Uncharacterized protein</fullName>
    </submittedName>
</protein>
<reference evidence="1" key="1">
    <citation type="submission" date="2014-11" db="EMBL/GenBank/DDBJ databases">
        <authorList>
            <person name="Amaro Gonzalez C."/>
        </authorList>
    </citation>
    <scope>NUCLEOTIDE SEQUENCE</scope>
</reference>
<dbReference type="AlphaFoldDB" id="A0A0E9TXZ2"/>
<reference evidence="1" key="2">
    <citation type="journal article" date="2015" name="Fish Shellfish Immunol.">
        <title>Early steps in the European eel (Anguilla anguilla)-Vibrio vulnificus interaction in the gills: Role of the RtxA13 toxin.</title>
        <authorList>
            <person name="Callol A."/>
            <person name="Pajuelo D."/>
            <person name="Ebbesson L."/>
            <person name="Teles M."/>
            <person name="MacKenzie S."/>
            <person name="Amaro C."/>
        </authorList>
    </citation>
    <scope>NUCLEOTIDE SEQUENCE</scope>
</reference>
<evidence type="ECO:0000313" key="1">
    <source>
        <dbReference type="EMBL" id="JAH58322.1"/>
    </source>
</evidence>
<sequence>MVRNTGTAQVHFGSSGNKSPKCTLKRTTYNMLYLSTNEYLSQDKKKKRAQMNYVL</sequence>
<organism evidence="1">
    <name type="scientific">Anguilla anguilla</name>
    <name type="common">European freshwater eel</name>
    <name type="synonym">Muraena anguilla</name>
    <dbReference type="NCBI Taxonomy" id="7936"/>
    <lineage>
        <taxon>Eukaryota</taxon>
        <taxon>Metazoa</taxon>
        <taxon>Chordata</taxon>
        <taxon>Craniata</taxon>
        <taxon>Vertebrata</taxon>
        <taxon>Euteleostomi</taxon>
        <taxon>Actinopterygii</taxon>
        <taxon>Neopterygii</taxon>
        <taxon>Teleostei</taxon>
        <taxon>Anguilliformes</taxon>
        <taxon>Anguillidae</taxon>
        <taxon>Anguilla</taxon>
    </lineage>
</organism>
<name>A0A0E9TXZ2_ANGAN</name>
<dbReference type="EMBL" id="GBXM01050255">
    <property type="protein sequence ID" value="JAH58322.1"/>
    <property type="molecule type" value="Transcribed_RNA"/>
</dbReference>
<proteinExistence type="predicted"/>
<accession>A0A0E9TXZ2</accession>